<evidence type="ECO:0000313" key="1">
    <source>
        <dbReference type="EMBL" id="QPQ94761.1"/>
    </source>
</evidence>
<accession>A0AAP9Y516</accession>
<name>A0AAP9Y516_BURGL</name>
<dbReference type="EMBL" id="CP099586">
    <property type="protein sequence ID" value="USS44441.1"/>
    <property type="molecule type" value="Genomic_DNA"/>
</dbReference>
<dbReference type="Proteomes" id="UP001056386">
    <property type="component" value="Plasmid unnamed3"/>
</dbReference>
<proteinExistence type="predicted"/>
<geneLocation type="plasmid" evidence="1 3">
    <name>unnamed1</name>
</geneLocation>
<dbReference type="AlphaFoldDB" id="A0AAP9Y516"/>
<keyword evidence="1" id="KW-0614">Plasmid</keyword>
<keyword evidence="4" id="KW-1185">Reference proteome</keyword>
<organism evidence="1 3">
    <name type="scientific">Burkholderia glumae</name>
    <name type="common">Pseudomonas glumae</name>
    <dbReference type="NCBI Taxonomy" id="337"/>
    <lineage>
        <taxon>Bacteria</taxon>
        <taxon>Pseudomonadati</taxon>
        <taxon>Pseudomonadota</taxon>
        <taxon>Betaproteobacteria</taxon>
        <taxon>Burkholderiales</taxon>
        <taxon>Burkholderiaceae</taxon>
        <taxon>Burkholderia</taxon>
    </lineage>
</organism>
<geneLocation type="plasmid" evidence="2 4">
    <name>unnamed3</name>
</geneLocation>
<dbReference type="EMBL" id="CP065602">
    <property type="protein sequence ID" value="QPQ94761.1"/>
    <property type="molecule type" value="Genomic_DNA"/>
</dbReference>
<evidence type="ECO:0000313" key="3">
    <source>
        <dbReference type="Proteomes" id="UP000594892"/>
    </source>
</evidence>
<reference evidence="1 3" key="1">
    <citation type="submission" date="2020-12" db="EMBL/GenBank/DDBJ databases">
        <title>FDA dAtabase for Regulatory Grade micrObial Sequences (FDA-ARGOS): Supporting development and validation of Infectious Disease Dx tests.</title>
        <authorList>
            <person name="Minogue T."/>
            <person name="Wolcott M."/>
            <person name="Wasieloski L."/>
            <person name="Aguilar W."/>
            <person name="Moore D."/>
            <person name="Jaissle J."/>
            <person name="Tallon L."/>
            <person name="Sadzewicz L."/>
            <person name="Zhao X."/>
            <person name="Boylan J."/>
            <person name="Ott S."/>
            <person name="Bowen H."/>
            <person name="Vavikolanu K."/>
            <person name="Mehta A."/>
            <person name="Aluvathingal J."/>
            <person name="Nadendla S."/>
            <person name="Yan Y."/>
            <person name="Sichtig H."/>
        </authorList>
    </citation>
    <scope>NUCLEOTIDE SEQUENCE [LARGE SCALE GENOMIC DNA]</scope>
    <source>
        <strain evidence="1 3">FDAARGOS_949</strain>
        <plasmid evidence="1 3">unnamed1</plasmid>
    </source>
</reference>
<sequence>MRVELTLRIAPKRPGRHSETAAKRVRERIERGLLARYRRTPAGDCQTVLQVEFVSADVFDRELDDLLAAIALEAERHDCVSESEAWAVVDGETWRW</sequence>
<dbReference type="RefSeq" id="WP_017425259.1">
    <property type="nucleotide sequence ID" value="NZ_CP021076.1"/>
</dbReference>
<evidence type="ECO:0000313" key="4">
    <source>
        <dbReference type="Proteomes" id="UP001056386"/>
    </source>
</evidence>
<evidence type="ECO:0000313" key="2">
    <source>
        <dbReference type="EMBL" id="USS44441.1"/>
    </source>
</evidence>
<reference evidence="2" key="2">
    <citation type="submission" date="2022-06" db="EMBL/GenBank/DDBJ databases">
        <title>Draft genome sequence of Burkholderia glumae strain GR20004 isolated from rice panicle showing bacterial panicle blight.</title>
        <authorList>
            <person name="Choi S.Y."/>
            <person name="Lee Y.H."/>
        </authorList>
    </citation>
    <scope>NUCLEOTIDE SEQUENCE</scope>
    <source>
        <strain evidence="2">GR20004</strain>
        <plasmid evidence="2">unnamed3</plasmid>
    </source>
</reference>
<dbReference type="Proteomes" id="UP000594892">
    <property type="component" value="Plasmid unnamed1"/>
</dbReference>
<gene>
    <name evidence="1" type="ORF">I6H06_28860</name>
    <name evidence="2" type="ORF">NFI99_13745</name>
</gene>
<dbReference type="GeneID" id="45693273"/>
<protein>
    <submittedName>
        <fullName evidence="1">Uncharacterized protein</fullName>
    </submittedName>
</protein>